<dbReference type="InterPro" id="IPR013747">
    <property type="entry name" value="ACP_syn_III_C"/>
</dbReference>
<dbReference type="GO" id="GO:0044550">
    <property type="term" value="P:secondary metabolite biosynthetic process"/>
    <property type="evidence" value="ECO:0007669"/>
    <property type="project" value="TreeGrafter"/>
</dbReference>
<dbReference type="PANTHER" id="PTHR34069:SF2">
    <property type="entry name" value="BETA-KETOACYL-[ACYL-CARRIER-PROTEIN] SYNTHASE III"/>
    <property type="match status" value="1"/>
</dbReference>
<evidence type="ECO:0000256" key="1">
    <source>
        <dbReference type="ARBA" id="ARBA00022679"/>
    </source>
</evidence>
<proteinExistence type="predicted"/>
<dbReference type="CDD" id="cd00827">
    <property type="entry name" value="init_cond_enzymes"/>
    <property type="match status" value="1"/>
</dbReference>
<accession>A0A450T253</accession>
<evidence type="ECO:0000259" key="3">
    <source>
        <dbReference type="Pfam" id="PF08541"/>
    </source>
</evidence>
<gene>
    <name evidence="4" type="ORF">BECKDK2373C_GA0170839_10832</name>
</gene>
<dbReference type="InterPro" id="IPR016039">
    <property type="entry name" value="Thiolase-like"/>
</dbReference>
<evidence type="ECO:0000256" key="2">
    <source>
        <dbReference type="ARBA" id="ARBA00023315"/>
    </source>
</evidence>
<dbReference type="EMBL" id="CAADEY010000083">
    <property type="protein sequence ID" value="VFJ60595.1"/>
    <property type="molecule type" value="Genomic_DNA"/>
</dbReference>
<protein>
    <submittedName>
        <fullName evidence="4">3-oxoacyl-[acyl-carrier-protein] synthase-3</fullName>
    </submittedName>
</protein>
<dbReference type="SUPFAM" id="SSF53901">
    <property type="entry name" value="Thiolase-like"/>
    <property type="match status" value="2"/>
</dbReference>
<feature type="domain" description="Beta-ketoacyl-[acyl-carrier-protein] synthase III C-terminal" evidence="3">
    <location>
        <begin position="286"/>
        <end position="364"/>
    </location>
</feature>
<organism evidence="4">
    <name type="scientific">Candidatus Kentrum sp. DK</name>
    <dbReference type="NCBI Taxonomy" id="2126562"/>
    <lineage>
        <taxon>Bacteria</taxon>
        <taxon>Pseudomonadati</taxon>
        <taxon>Pseudomonadota</taxon>
        <taxon>Gammaproteobacteria</taxon>
        <taxon>Candidatus Kentrum</taxon>
    </lineage>
</organism>
<dbReference type="Pfam" id="PF08541">
    <property type="entry name" value="ACP_syn_III_C"/>
    <property type="match status" value="1"/>
</dbReference>
<keyword evidence="1" id="KW-0808">Transferase</keyword>
<name>A0A450T253_9GAMM</name>
<evidence type="ECO:0000313" key="4">
    <source>
        <dbReference type="EMBL" id="VFJ60595.1"/>
    </source>
</evidence>
<sequence>MKENAVYINDIFSFLPNGPVDNDRIESILGMIGGKPSRARKMILRNNGIKTRYYAIDPETGEENFTNAEMTAEAIRGLSFNLRELESLVCGTSTPDQIMPNHALMVQGEIGSISSCEAIATIGVCLSGVTALKYAYLNILSGDCNNAVATGSDRPSCIIKGNDFEPEAESKIKELGKQPEIAFEKDFLRWMLSDGAGAVLLQPHPNQNNNRISLKIEWIEIRSYANIMETCMYAGAEKIDGHIKGWSAYDAKTRNEQSVMAVKQDVKLLNENVAYYTGELPMTDILKKRHMAVNEIDFFLPHYSSHYFRSKTKESLKKAGLDIPYEKWFTNLYSKGNTGAASIYIMLDELYHSGKLESGQKILCGVPESARFSSGLMLFSVV</sequence>
<dbReference type="NCBIfam" id="NF005293">
    <property type="entry name" value="PRK06816.1"/>
    <property type="match status" value="1"/>
</dbReference>
<reference evidence="4" key="1">
    <citation type="submission" date="2019-02" db="EMBL/GenBank/DDBJ databases">
        <authorList>
            <person name="Gruber-Vodicka R. H."/>
            <person name="Seah K. B. B."/>
        </authorList>
    </citation>
    <scope>NUCLEOTIDE SEQUENCE</scope>
    <source>
        <strain evidence="4">BECK_DK161</strain>
    </source>
</reference>
<dbReference type="Gene3D" id="3.40.47.10">
    <property type="match status" value="2"/>
</dbReference>
<dbReference type="GO" id="GO:0016746">
    <property type="term" value="F:acyltransferase activity"/>
    <property type="evidence" value="ECO:0007669"/>
    <property type="project" value="UniProtKB-KW"/>
</dbReference>
<dbReference type="AlphaFoldDB" id="A0A450T253"/>
<keyword evidence="2" id="KW-0012">Acyltransferase</keyword>
<dbReference type="PANTHER" id="PTHR34069">
    <property type="entry name" value="3-OXOACYL-[ACYL-CARRIER-PROTEIN] SYNTHASE 3"/>
    <property type="match status" value="1"/>
</dbReference>